<evidence type="ECO:0000313" key="2">
    <source>
        <dbReference type="Proteomes" id="UP001060085"/>
    </source>
</evidence>
<name>A0ACC0AR20_CATRO</name>
<keyword evidence="2" id="KW-1185">Reference proteome</keyword>
<dbReference type="EMBL" id="CM044705">
    <property type="protein sequence ID" value="KAI5661898.1"/>
    <property type="molecule type" value="Genomic_DNA"/>
</dbReference>
<sequence>MGFKDFEGFNLALLAKQCWRIFTSPSSMSLVQPNIRIFFWRFTQNILPTGSNLLRRGMYENLTCIHCGYQIEDDRHAQFDCIFAQQVWSYLPLGDKWRHISVLSFLDLMHSIMLSYDSKDFSLFATCA</sequence>
<gene>
    <name evidence="1" type="ORF">M9H77_21221</name>
</gene>
<dbReference type="Proteomes" id="UP001060085">
    <property type="component" value="Linkage Group LG05"/>
</dbReference>
<organism evidence="1 2">
    <name type="scientific">Catharanthus roseus</name>
    <name type="common">Madagascar periwinkle</name>
    <name type="synonym">Vinca rosea</name>
    <dbReference type="NCBI Taxonomy" id="4058"/>
    <lineage>
        <taxon>Eukaryota</taxon>
        <taxon>Viridiplantae</taxon>
        <taxon>Streptophyta</taxon>
        <taxon>Embryophyta</taxon>
        <taxon>Tracheophyta</taxon>
        <taxon>Spermatophyta</taxon>
        <taxon>Magnoliopsida</taxon>
        <taxon>eudicotyledons</taxon>
        <taxon>Gunneridae</taxon>
        <taxon>Pentapetalae</taxon>
        <taxon>asterids</taxon>
        <taxon>lamiids</taxon>
        <taxon>Gentianales</taxon>
        <taxon>Apocynaceae</taxon>
        <taxon>Rauvolfioideae</taxon>
        <taxon>Vinceae</taxon>
        <taxon>Catharanthinae</taxon>
        <taxon>Catharanthus</taxon>
    </lineage>
</organism>
<comment type="caution">
    <text evidence="1">The sequence shown here is derived from an EMBL/GenBank/DDBJ whole genome shotgun (WGS) entry which is preliminary data.</text>
</comment>
<accession>A0ACC0AR20</accession>
<proteinExistence type="predicted"/>
<reference evidence="2" key="1">
    <citation type="journal article" date="2023" name="Nat. Plants">
        <title>Single-cell RNA sequencing provides a high-resolution roadmap for understanding the multicellular compartmentation of specialized metabolism.</title>
        <authorList>
            <person name="Sun S."/>
            <person name="Shen X."/>
            <person name="Li Y."/>
            <person name="Li Y."/>
            <person name="Wang S."/>
            <person name="Li R."/>
            <person name="Zhang H."/>
            <person name="Shen G."/>
            <person name="Guo B."/>
            <person name="Wei J."/>
            <person name="Xu J."/>
            <person name="St-Pierre B."/>
            <person name="Chen S."/>
            <person name="Sun C."/>
        </authorList>
    </citation>
    <scope>NUCLEOTIDE SEQUENCE [LARGE SCALE GENOMIC DNA]</scope>
</reference>
<evidence type="ECO:0000313" key="1">
    <source>
        <dbReference type="EMBL" id="KAI5661898.1"/>
    </source>
</evidence>
<protein>
    <submittedName>
        <fullName evidence="1">Uncharacterized protein</fullName>
    </submittedName>
</protein>